<protein>
    <submittedName>
        <fullName evidence="1">Uncharacterized protein</fullName>
    </submittedName>
</protein>
<gene>
    <name evidence="1" type="ORF">MANES_07G068080v8</name>
</gene>
<sequence length="95" mass="11443">MTKAWNPRKGVELRIIHQNLFSFQLHLLTNKQRVLDTPTLAFRQARPCVERLERVCFHHLIKFWHPLQSRWVLNVILLCHYQVLSTMVLHLFTKS</sequence>
<comment type="caution">
    <text evidence="1">The sequence shown here is derived from an EMBL/GenBank/DDBJ whole genome shotgun (WGS) entry which is preliminary data.</text>
</comment>
<evidence type="ECO:0000313" key="2">
    <source>
        <dbReference type="Proteomes" id="UP000091857"/>
    </source>
</evidence>
<dbReference type="EMBL" id="CM004393">
    <property type="protein sequence ID" value="KAG8650789.1"/>
    <property type="molecule type" value="Genomic_DNA"/>
</dbReference>
<dbReference type="Proteomes" id="UP000091857">
    <property type="component" value="Chromosome 7"/>
</dbReference>
<organism evidence="1 2">
    <name type="scientific">Manihot esculenta</name>
    <name type="common">Cassava</name>
    <name type="synonym">Jatropha manihot</name>
    <dbReference type="NCBI Taxonomy" id="3983"/>
    <lineage>
        <taxon>Eukaryota</taxon>
        <taxon>Viridiplantae</taxon>
        <taxon>Streptophyta</taxon>
        <taxon>Embryophyta</taxon>
        <taxon>Tracheophyta</taxon>
        <taxon>Spermatophyta</taxon>
        <taxon>Magnoliopsida</taxon>
        <taxon>eudicotyledons</taxon>
        <taxon>Gunneridae</taxon>
        <taxon>Pentapetalae</taxon>
        <taxon>rosids</taxon>
        <taxon>fabids</taxon>
        <taxon>Malpighiales</taxon>
        <taxon>Euphorbiaceae</taxon>
        <taxon>Crotonoideae</taxon>
        <taxon>Manihoteae</taxon>
        <taxon>Manihot</taxon>
    </lineage>
</organism>
<evidence type="ECO:0000313" key="1">
    <source>
        <dbReference type="EMBL" id="KAG8650789.1"/>
    </source>
</evidence>
<accession>A0ACB7HFR1</accession>
<proteinExistence type="predicted"/>
<name>A0ACB7HFR1_MANES</name>
<reference evidence="2" key="1">
    <citation type="journal article" date="2016" name="Nat. Biotechnol.">
        <title>Sequencing wild and cultivated cassava and related species reveals extensive interspecific hybridization and genetic diversity.</title>
        <authorList>
            <person name="Bredeson J.V."/>
            <person name="Lyons J.B."/>
            <person name="Prochnik S.E."/>
            <person name="Wu G.A."/>
            <person name="Ha C.M."/>
            <person name="Edsinger-Gonzales E."/>
            <person name="Grimwood J."/>
            <person name="Schmutz J."/>
            <person name="Rabbi I.Y."/>
            <person name="Egesi C."/>
            <person name="Nauluvula P."/>
            <person name="Lebot V."/>
            <person name="Ndunguru J."/>
            <person name="Mkamilo G."/>
            <person name="Bart R.S."/>
            <person name="Setter T.L."/>
            <person name="Gleadow R.M."/>
            <person name="Kulakow P."/>
            <person name="Ferguson M.E."/>
            <person name="Rounsley S."/>
            <person name="Rokhsar D.S."/>
        </authorList>
    </citation>
    <scope>NUCLEOTIDE SEQUENCE [LARGE SCALE GENOMIC DNA]</scope>
    <source>
        <strain evidence="2">cv. AM560-2</strain>
    </source>
</reference>
<keyword evidence="2" id="KW-1185">Reference proteome</keyword>